<dbReference type="InParanoid" id="A0A0G4G0V5"/>
<dbReference type="Gene3D" id="2.20.70.10">
    <property type="match status" value="1"/>
</dbReference>
<evidence type="ECO:0000313" key="3">
    <source>
        <dbReference type="EMBL" id="CEM21170.1"/>
    </source>
</evidence>
<feature type="compositionally biased region" description="Basic and acidic residues" evidence="1">
    <location>
        <begin position="16"/>
        <end position="25"/>
    </location>
</feature>
<dbReference type="OMA" id="ANTRHEY"/>
<feature type="region of interest" description="Disordered" evidence="1">
    <location>
        <begin position="492"/>
        <end position="608"/>
    </location>
</feature>
<organism evidence="3 4">
    <name type="scientific">Vitrella brassicaformis (strain CCMP3155)</name>
    <dbReference type="NCBI Taxonomy" id="1169540"/>
    <lineage>
        <taxon>Eukaryota</taxon>
        <taxon>Sar</taxon>
        <taxon>Alveolata</taxon>
        <taxon>Colpodellida</taxon>
        <taxon>Vitrellaceae</taxon>
        <taxon>Vitrella</taxon>
    </lineage>
</organism>
<reference evidence="3 4" key="1">
    <citation type="submission" date="2014-11" db="EMBL/GenBank/DDBJ databases">
        <authorList>
            <person name="Zhu J."/>
            <person name="Qi W."/>
            <person name="Song R."/>
        </authorList>
    </citation>
    <scope>NUCLEOTIDE SEQUENCE [LARGE SCALE GENOMIC DNA]</scope>
</reference>
<feature type="domain" description="WW" evidence="2">
    <location>
        <begin position="128"/>
        <end position="156"/>
    </location>
</feature>
<gene>
    <name evidence="3" type="ORF">Vbra_21844</name>
</gene>
<dbReference type="EMBL" id="CDMY01000537">
    <property type="protein sequence ID" value="CEM21170.1"/>
    <property type="molecule type" value="Genomic_DNA"/>
</dbReference>
<feature type="region of interest" description="Disordered" evidence="1">
    <location>
        <begin position="439"/>
        <end position="479"/>
    </location>
</feature>
<feature type="compositionally biased region" description="Basic and acidic residues" evidence="1">
    <location>
        <begin position="543"/>
        <end position="563"/>
    </location>
</feature>
<keyword evidence="4" id="KW-1185">Reference proteome</keyword>
<feature type="compositionally biased region" description="Low complexity" evidence="1">
    <location>
        <begin position="492"/>
        <end position="501"/>
    </location>
</feature>
<dbReference type="SUPFAM" id="SSF51045">
    <property type="entry name" value="WW domain"/>
    <property type="match status" value="1"/>
</dbReference>
<dbReference type="Pfam" id="PF00397">
    <property type="entry name" value="WW"/>
    <property type="match status" value="1"/>
</dbReference>
<feature type="compositionally biased region" description="Basic and acidic residues" evidence="1">
    <location>
        <begin position="580"/>
        <end position="594"/>
    </location>
</feature>
<dbReference type="InterPro" id="IPR036020">
    <property type="entry name" value="WW_dom_sf"/>
</dbReference>
<feature type="region of interest" description="Disordered" evidence="1">
    <location>
        <begin position="356"/>
        <end position="376"/>
    </location>
</feature>
<evidence type="ECO:0000313" key="4">
    <source>
        <dbReference type="Proteomes" id="UP000041254"/>
    </source>
</evidence>
<sequence>MKRLLDPREAASLTKIARDRRERELMPPPDLPSQFAPGLKKGPDDAVSGQQRSSAARSASDGLADEQPAAQQADHSAPDALVKSFMSEIDSMLEAPTAGAGDRQGHPSNASPPPSDATTPTPTATAVWQEVLDPKTKHIYYWNVQTGEVSWTRPPDMNGGKATVPNAHAPPSSVRVTSPVDAAVGGEASAGTAKTVDEKLQAFMREIELIGEACDQEDIDTAEPPTSTQESRMDAASVPAASAAAGAGQEAEKPLEDRGEDRQAGRSRGGGSAALEKEARAMLADVRERVGLLQVEGTAMLITKRRITTELGTRKTDWEAGELSSAYFLKKLHETADAIKELLYEQENAPKADGVTIQAAPKPPQSRRERARRGSAAAAAAASSEYRQDWGAYGGGYDAYDYGYYAAMADPAAYAYANVGMAAMPYAYAMVASTDMVPQSDSATSTAPSTRDATANAAESGPVVNSRRSPEAQEPPVAADRAEELVAAAALGGGEHASSSGGKKRKAAAPPIGLGHRKQLQLIGKWQRTADKAAEEEASEWAEQERAEVAKEADRIDRWKERQLASGAAKSNPNFMPLGERSKDGGQKGQDWRQRARSGRSKGGGNAG</sequence>
<feature type="compositionally biased region" description="Low complexity" evidence="1">
    <location>
        <begin position="46"/>
        <end position="62"/>
    </location>
</feature>
<dbReference type="PROSITE" id="PS50020">
    <property type="entry name" value="WW_DOMAIN_2"/>
    <property type="match status" value="1"/>
</dbReference>
<name>A0A0G4G0V5_VITBC</name>
<accession>A0A0G4G0V5</accession>
<proteinExistence type="predicted"/>
<dbReference type="OrthoDB" id="191651at2759"/>
<protein>
    <recommendedName>
        <fullName evidence="2">WW domain-containing protein</fullName>
    </recommendedName>
</protein>
<feature type="region of interest" description="Disordered" evidence="1">
    <location>
        <begin position="1"/>
        <end position="122"/>
    </location>
</feature>
<dbReference type="CDD" id="cd00201">
    <property type="entry name" value="WW"/>
    <property type="match status" value="1"/>
</dbReference>
<feature type="compositionally biased region" description="Low complexity" evidence="1">
    <location>
        <begin position="235"/>
        <end position="249"/>
    </location>
</feature>
<evidence type="ECO:0000259" key="2">
    <source>
        <dbReference type="PROSITE" id="PS50020"/>
    </source>
</evidence>
<feature type="region of interest" description="Disordered" evidence="1">
    <location>
        <begin position="214"/>
        <end position="276"/>
    </location>
</feature>
<dbReference type="PANTHER" id="PTHR47852:SF2">
    <property type="entry name" value="WW DOMAIN-CONTAINING PROTEIN"/>
    <property type="match status" value="1"/>
</dbReference>
<dbReference type="VEuPathDB" id="CryptoDB:Vbra_21844"/>
<dbReference type="Proteomes" id="UP000041254">
    <property type="component" value="Unassembled WGS sequence"/>
</dbReference>
<dbReference type="InterPro" id="IPR001202">
    <property type="entry name" value="WW_dom"/>
</dbReference>
<dbReference type="PANTHER" id="PTHR47852">
    <property type="entry name" value="OS06G0298400 PROTEIN"/>
    <property type="match status" value="1"/>
</dbReference>
<feature type="compositionally biased region" description="Polar residues" evidence="1">
    <location>
        <begin position="439"/>
        <end position="453"/>
    </location>
</feature>
<feature type="compositionally biased region" description="Basic and acidic residues" evidence="1">
    <location>
        <begin position="250"/>
        <end position="264"/>
    </location>
</feature>
<evidence type="ECO:0000256" key="1">
    <source>
        <dbReference type="SAM" id="MobiDB-lite"/>
    </source>
</evidence>
<dbReference type="SMART" id="SM00456">
    <property type="entry name" value="WW"/>
    <property type="match status" value="1"/>
</dbReference>
<dbReference type="AlphaFoldDB" id="A0A0G4G0V5"/>